<proteinExistence type="predicted"/>
<name>A0A6A6A041_9PLEO</name>
<dbReference type="Proteomes" id="UP000799771">
    <property type="component" value="Unassembled WGS sequence"/>
</dbReference>
<protein>
    <submittedName>
        <fullName evidence="1">Uncharacterized protein</fullName>
    </submittedName>
</protein>
<sequence length="119" mass="13435">RLFPTPKLSAADSSLYRARFLASNSLLLLRVVALKQCDGPTSPKHISVFITALANQEKYNIFTCSHRIRLDWYLRSCFIIDTPVDFFPSTNTTAQRPVNCSLHCRPEALKTHPSEPKAT</sequence>
<evidence type="ECO:0000313" key="2">
    <source>
        <dbReference type="Proteomes" id="UP000799771"/>
    </source>
</evidence>
<dbReference type="AlphaFoldDB" id="A0A6A6A041"/>
<dbReference type="EMBL" id="ML977517">
    <property type="protein sequence ID" value="KAF2125160.1"/>
    <property type="molecule type" value="Genomic_DNA"/>
</dbReference>
<organism evidence="1 2">
    <name type="scientific">Dothidotthia symphoricarpi CBS 119687</name>
    <dbReference type="NCBI Taxonomy" id="1392245"/>
    <lineage>
        <taxon>Eukaryota</taxon>
        <taxon>Fungi</taxon>
        <taxon>Dikarya</taxon>
        <taxon>Ascomycota</taxon>
        <taxon>Pezizomycotina</taxon>
        <taxon>Dothideomycetes</taxon>
        <taxon>Pleosporomycetidae</taxon>
        <taxon>Pleosporales</taxon>
        <taxon>Dothidotthiaceae</taxon>
        <taxon>Dothidotthia</taxon>
    </lineage>
</organism>
<accession>A0A6A6A041</accession>
<dbReference type="RefSeq" id="XP_033519552.1">
    <property type="nucleotide sequence ID" value="XM_033666248.1"/>
</dbReference>
<keyword evidence="2" id="KW-1185">Reference proteome</keyword>
<reference evidence="1" key="1">
    <citation type="journal article" date="2020" name="Stud. Mycol.">
        <title>101 Dothideomycetes genomes: a test case for predicting lifestyles and emergence of pathogens.</title>
        <authorList>
            <person name="Haridas S."/>
            <person name="Albert R."/>
            <person name="Binder M."/>
            <person name="Bloem J."/>
            <person name="Labutti K."/>
            <person name="Salamov A."/>
            <person name="Andreopoulos B."/>
            <person name="Baker S."/>
            <person name="Barry K."/>
            <person name="Bills G."/>
            <person name="Bluhm B."/>
            <person name="Cannon C."/>
            <person name="Castanera R."/>
            <person name="Culley D."/>
            <person name="Daum C."/>
            <person name="Ezra D."/>
            <person name="Gonzalez J."/>
            <person name="Henrissat B."/>
            <person name="Kuo A."/>
            <person name="Liang C."/>
            <person name="Lipzen A."/>
            <person name="Lutzoni F."/>
            <person name="Magnuson J."/>
            <person name="Mondo S."/>
            <person name="Nolan M."/>
            <person name="Ohm R."/>
            <person name="Pangilinan J."/>
            <person name="Park H.-J."/>
            <person name="Ramirez L."/>
            <person name="Alfaro M."/>
            <person name="Sun H."/>
            <person name="Tritt A."/>
            <person name="Yoshinaga Y."/>
            <person name="Zwiers L.-H."/>
            <person name="Turgeon B."/>
            <person name="Goodwin S."/>
            <person name="Spatafora J."/>
            <person name="Crous P."/>
            <person name="Grigoriev I."/>
        </authorList>
    </citation>
    <scope>NUCLEOTIDE SEQUENCE</scope>
    <source>
        <strain evidence="1">CBS 119687</strain>
    </source>
</reference>
<dbReference type="GeneID" id="54406680"/>
<evidence type="ECO:0000313" key="1">
    <source>
        <dbReference type="EMBL" id="KAF2125160.1"/>
    </source>
</evidence>
<feature type="non-terminal residue" evidence="1">
    <location>
        <position position="1"/>
    </location>
</feature>
<gene>
    <name evidence="1" type="ORF">P153DRAFT_349507</name>
</gene>